<name>A0ACA9NF80_9GLOM</name>
<proteinExistence type="predicted"/>
<protein>
    <submittedName>
        <fullName evidence="1">10118_t:CDS:1</fullName>
    </submittedName>
</protein>
<dbReference type="Proteomes" id="UP000789525">
    <property type="component" value="Unassembled WGS sequence"/>
</dbReference>
<evidence type="ECO:0000313" key="2">
    <source>
        <dbReference type="Proteomes" id="UP000789525"/>
    </source>
</evidence>
<organism evidence="1 2">
    <name type="scientific">Acaulospora colombiana</name>
    <dbReference type="NCBI Taxonomy" id="27376"/>
    <lineage>
        <taxon>Eukaryota</taxon>
        <taxon>Fungi</taxon>
        <taxon>Fungi incertae sedis</taxon>
        <taxon>Mucoromycota</taxon>
        <taxon>Glomeromycotina</taxon>
        <taxon>Glomeromycetes</taxon>
        <taxon>Diversisporales</taxon>
        <taxon>Acaulosporaceae</taxon>
        <taxon>Acaulospora</taxon>
    </lineage>
</organism>
<accession>A0ACA9NF80</accession>
<keyword evidence="2" id="KW-1185">Reference proteome</keyword>
<sequence>MVLSPSSQQAATHNNQIRKEQLSVLQTFGFFSDSHSGTHQLRIINGIPSKSPKAKWGCVGSEPAPASQTQRVTLVMGGRTKGVDSVKANLDIQHDDQHQLGLFGLFHNVERRAGFTSRRVDHEKEEPFRCLLLIRDEGGIQGIPGRELIELVEISESRKVLDASSALPFIHKEEAPLHNSRVGQQP</sequence>
<comment type="caution">
    <text evidence="1">The sequence shown here is derived from an EMBL/GenBank/DDBJ whole genome shotgun (WGS) entry which is preliminary data.</text>
</comment>
<evidence type="ECO:0000313" key="1">
    <source>
        <dbReference type="EMBL" id="CAG8647593.1"/>
    </source>
</evidence>
<reference evidence="1" key="1">
    <citation type="submission" date="2021-06" db="EMBL/GenBank/DDBJ databases">
        <authorList>
            <person name="Kallberg Y."/>
            <person name="Tangrot J."/>
            <person name="Rosling A."/>
        </authorList>
    </citation>
    <scope>NUCLEOTIDE SEQUENCE</scope>
    <source>
        <strain evidence="1">CL356</strain>
    </source>
</reference>
<gene>
    <name evidence="1" type="ORF">ACOLOM_LOCUS8146</name>
</gene>
<dbReference type="EMBL" id="CAJVPT010020361">
    <property type="protein sequence ID" value="CAG8647593.1"/>
    <property type="molecule type" value="Genomic_DNA"/>
</dbReference>